<dbReference type="EMBL" id="JANAVB010042420">
    <property type="protein sequence ID" value="KAJ6794389.1"/>
    <property type="molecule type" value="Genomic_DNA"/>
</dbReference>
<accession>A0AAX6DRU4</accession>
<sequence>MTVYGVPSKLVPLCPFFFAELRVGLDHLIVIYFSHSFS</sequence>
<gene>
    <name evidence="1" type="ORF">M6B38_232275</name>
</gene>
<evidence type="ECO:0000313" key="2">
    <source>
        <dbReference type="Proteomes" id="UP001140949"/>
    </source>
</evidence>
<reference evidence="1" key="1">
    <citation type="journal article" date="2023" name="GigaByte">
        <title>Genome assembly of the bearded iris, Iris pallida Lam.</title>
        <authorList>
            <person name="Bruccoleri R.E."/>
            <person name="Oakeley E.J."/>
            <person name="Faust A.M.E."/>
            <person name="Altorfer M."/>
            <person name="Dessus-Babus S."/>
            <person name="Burckhardt D."/>
            <person name="Oertli M."/>
            <person name="Naumann U."/>
            <person name="Petersen F."/>
            <person name="Wong J."/>
        </authorList>
    </citation>
    <scope>NUCLEOTIDE SEQUENCE</scope>
    <source>
        <strain evidence="1">GSM-AAB239-AS_SAM_17_03QT</strain>
    </source>
</reference>
<protein>
    <submittedName>
        <fullName evidence="1">Uncharacterized protein</fullName>
    </submittedName>
</protein>
<comment type="caution">
    <text evidence="1">The sequence shown here is derived from an EMBL/GenBank/DDBJ whole genome shotgun (WGS) entry which is preliminary data.</text>
</comment>
<proteinExistence type="predicted"/>
<keyword evidence="2" id="KW-1185">Reference proteome</keyword>
<organism evidence="1 2">
    <name type="scientific">Iris pallida</name>
    <name type="common">Sweet iris</name>
    <dbReference type="NCBI Taxonomy" id="29817"/>
    <lineage>
        <taxon>Eukaryota</taxon>
        <taxon>Viridiplantae</taxon>
        <taxon>Streptophyta</taxon>
        <taxon>Embryophyta</taxon>
        <taxon>Tracheophyta</taxon>
        <taxon>Spermatophyta</taxon>
        <taxon>Magnoliopsida</taxon>
        <taxon>Liliopsida</taxon>
        <taxon>Asparagales</taxon>
        <taxon>Iridaceae</taxon>
        <taxon>Iridoideae</taxon>
        <taxon>Irideae</taxon>
        <taxon>Iris</taxon>
    </lineage>
</organism>
<dbReference type="Proteomes" id="UP001140949">
    <property type="component" value="Unassembled WGS sequence"/>
</dbReference>
<dbReference type="AlphaFoldDB" id="A0AAX6DRU4"/>
<name>A0AAX6DRU4_IRIPA</name>
<evidence type="ECO:0000313" key="1">
    <source>
        <dbReference type="EMBL" id="KAJ6794389.1"/>
    </source>
</evidence>
<reference evidence="1" key="2">
    <citation type="submission" date="2023-04" db="EMBL/GenBank/DDBJ databases">
        <authorList>
            <person name="Bruccoleri R.E."/>
            <person name="Oakeley E.J."/>
            <person name="Faust A.-M."/>
            <person name="Dessus-Babus S."/>
            <person name="Altorfer M."/>
            <person name="Burckhardt D."/>
            <person name="Oertli M."/>
            <person name="Naumann U."/>
            <person name="Petersen F."/>
            <person name="Wong J."/>
        </authorList>
    </citation>
    <scope>NUCLEOTIDE SEQUENCE</scope>
    <source>
        <strain evidence="1">GSM-AAB239-AS_SAM_17_03QT</strain>
        <tissue evidence="1">Leaf</tissue>
    </source>
</reference>